<dbReference type="InterPro" id="IPR050951">
    <property type="entry name" value="Retrovirus_Pol_polyprotein"/>
</dbReference>
<dbReference type="PROSITE" id="PS50994">
    <property type="entry name" value="INTEGRASE"/>
    <property type="match status" value="1"/>
</dbReference>
<dbReference type="Proteomes" id="UP000265515">
    <property type="component" value="Unassembled WGS sequence"/>
</dbReference>
<evidence type="ECO:0000256" key="1">
    <source>
        <dbReference type="ARBA" id="ARBA00022679"/>
    </source>
</evidence>
<dbReference type="Gramene" id="GBG60416">
    <property type="protein sequence ID" value="GBG60416"/>
    <property type="gene ID" value="CBR_g5592"/>
</dbReference>
<dbReference type="SUPFAM" id="SSF56672">
    <property type="entry name" value="DNA/RNA polymerases"/>
    <property type="match status" value="1"/>
</dbReference>
<dbReference type="Gene3D" id="2.40.70.10">
    <property type="entry name" value="Acid Proteases"/>
    <property type="match status" value="1"/>
</dbReference>
<dbReference type="InterPro" id="IPR041588">
    <property type="entry name" value="Integrase_H2C2"/>
</dbReference>
<dbReference type="CDD" id="cd09274">
    <property type="entry name" value="RNase_HI_RT_Ty3"/>
    <property type="match status" value="1"/>
</dbReference>
<evidence type="ECO:0000256" key="7">
    <source>
        <dbReference type="SAM" id="MobiDB-lite"/>
    </source>
</evidence>
<dbReference type="InterPro" id="IPR001584">
    <property type="entry name" value="Integrase_cat-core"/>
</dbReference>
<dbReference type="PANTHER" id="PTHR37984:SF5">
    <property type="entry name" value="PROTEIN NYNRIN-LIKE"/>
    <property type="match status" value="1"/>
</dbReference>
<evidence type="ECO:0000259" key="8">
    <source>
        <dbReference type="PROSITE" id="PS50994"/>
    </source>
</evidence>
<dbReference type="InterPro" id="IPR021109">
    <property type="entry name" value="Peptidase_aspartic_dom_sf"/>
</dbReference>
<keyword evidence="6" id="KW-0695">RNA-directed DNA polymerase</keyword>
<dbReference type="Pfam" id="PF13975">
    <property type="entry name" value="gag-asp_proteas"/>
    <property type="match status" value="1"/>
</dbReference>
<dbReference type="InterPro" id="IPR041373">
    <property type="entry name" value="RT_RNaseH"/>
</dbReference>
<dbReference type="SUPFAM" id="SSF57756">
    <property type="entry name" value="Retrovirus zinc finger-like domains"/>
    <property type="match status" value="1"/>
</dbReference>
<dbReference type="Gene3D" id="4.10.60.10">
    <property type="entry name" value="Zinc finger, CCHC-type"/>
    <property type="match status" value="1"/>
</dbReference>
<dbReference type="InterPro" id="IPR036875">
    <property type="entry name" value="Znf_CCHC_sf"/>
</dbReference>
<evidence type="ECO:0000256" key="2">
    <source>
        <dbReference type="ARBA" id="ARBA00022695"/>
    </source>
</evidence>
<dbReference type="SUPFAM" id="SSF50630">
    <property type="entry name" value="Acid proteases"/>
    <property type="match status" value="1"/>
</dbReference>
<dbReference type="InterPro" id="IPR043502">
    <property type="entry name" value="DNA/RNA_pol_sf"/>
</dbReference>
<evidence type="ECO:0000313" key="9">
    <source>
        <dbReference type="EMBL" id="GBG60416.1"/>
    </source>
</evidence>
<proteinExistence type="predicted"/>
<dbReference type="AlphaFoldDB" id="A0A388JRI5"/>
<dbReference type="GO" id="GO:0004519">
    <property type="term" value="F:endonuclease activity"/>
    <property type="evidence" value="ECO:0007669"/>
    <property type="project" value="UniProtKB-KW"/>
</dbReference>
<dbReference type="Gene3D" id="3.10.10.10">
    <property type="entry name" value="HIV Type 1 Reverse Transcriptase, subunit A, domain 1"/>
    <property type="match status" value="1"/>
</dbReference>
<gene>
    <name evidence="9" type="ORF">CBR_g5592</name>
</gene>
<protein>
    <recommendedName>
        <fullName evidence="8">Integrase catalytic domain-containing protein</fullName>
    </recommendedName>
</protein>
<dbReference type="FunFam" id="1.10.340.70:FF:000001">
    <property type="entry name" value="Retrovirus-related Pol polyprotein from transposon gypsy-like Protein"/>
    <property type="match status" value="1"/>
</dbReference>
<evidence type="ECO:0000256" key="6">
    <source>
        <dbReference type="ARBA" id="ARBA00022918"/>
    </source>
</evidence>
<dbReference type="GO" id="GO:0008270">
    <property type="term" value="F:zinc ion binding"/>
    <property type="evidence" value="ECO:0007669"/>
    <property type="project" value="InterPro"/>
</dbReference>
<keyword evidence="3" id="KW-0540">Nuclease</keyword>
<feature type="compositionally biased region" description="Basic and acidic residues" evidence="7">
    <location>
        <begin position="35"/>
        <end position="50"/>
    </location>
</feature>
<dbReference type="GO" id="GO:0016787">
    <property type="term" value="F:hydrolase activity"/>
    <property type="evidence" value="ECO:0007669"/>
    <property type="project" value="UniProtKB-KW"/>
</dbReference>
<dbReference type="PANTHER" id="PTHR37984">
    <property type="entry name" value="PROTEIN CBG26694"/>
    <property type="match status" value="1"/>
</dbReference>
<dbReference type="GO" id="GO:0015074">
    <property type="term" value="P:DNA integration"/>
    <property type="evidence" value="ECO:0007669"/>
    <property type="project" value="InterPro"/>
</dbReference>
<dbReference type="Pfam" id="PF17921">
    <property type="entry name" value="Integrase_H2C2"/>
    <property type="match status" value="1"/>
</dbReference>
<dbReference type="Pfam" id="PF17917">
    <property type="entry name" value="RT_RNaseH"/>
    <property type="match status" value="1"/>
</dbReference>
<evidence type="ECO:0000256" key="5">
    <source>
        <dbReference type="ARBA" id="ARBA00022801"/>
    </source>
</evidence>
<sequence>MRGRIEMDTGVAGMREEIETEIDEMIRADGMTARAQRDDSRGWSVDDRPPTPRNSCVYCRGDDHIKRDCPNLKRAIDEGLVMLDDRKYVKWADDLGDVSMFPSIKENVEARRVKPSKGKESVRSQSIKITFEGDMATTPIRVAATKSARGTTSRKTDTDYVMAEKDGQRIDGEEVILSPRKRGVKKFLMKSSVDEIDTVEPLRRALQQPMQCSILKYLATSKPARDELQMITRKTRIPLSEHAQTAPKADAPTVAVSEVTARADRMVTVLLDGMEGVPPDKFYILGSGIVEAILNDGVVLDAVIDNGSEAVIIDEDLAERVGLGLDRSYLFEIEMANGRKQQITGVCHKAVIEAQGVRVTLSVFAVKNCSSDLLLGRKWLSHVHAVTIERSDGSQTLSIKKLDGARIMIETVEPRDPRNRAALAVGAGPSDRIKSLPISGRAERERVIEILKTCDKAIAFSDAGRGRVDPRYAKPARIYTIPHVPWNDAGWKYAQKEKEEVIAFLKEKMVSHVAESSYIVYANRWFFLQKPNGMIRWIQDLQKVNAVTIRDKNAEGKERPLRFESRTLNTAERNYSQFKKEVLAVLRCLDTFRHYIYGRRFILRLDPTAVASVLQKEFSLTDPTIARWLIRIRFYDYTFQRISGTKNAVADGLSQIPLETERPIVAGALRMAEPRRADRFLVNLYEGKYRTIGLYLSGEESQDSDIRRQVAQYCLRAGHLFRRPVGSRMPLRVVCDPEERQTIVVELHDGVVGGHRGVKGTNEKVRKLYWWEGQYKDVERYCITCEECQQRALVKYKESLHPSYPTRPREKVHIDLVKMTKGVGNMNYVVNIRDDFTGFVDGRPIRSKTATEVKNFVQ</sequence>
<evidence type="ECO:0000256" key="3">
    <source>
        <dbReference type="ARBA" id="ARBA00022722"/>
    </source>
</evidence>
<dbReference type="GO" id="GO:0003964">
    <property type="term" value="F:RNA-directed DNA polymerase activity"/>
    <property type="evidence" value="ECO:0007669"/>
    <property type="project" value="UniProtKB-KW"/>
</dbReference>
<keyword evidence="2" id="KW-0548">Nucleotidyltransferase</keyword>
<dbReference type="EMBL" id="BFEA01000011">
    <property type="protein sequence ID" value="GBG60416.1"/>
    <property type="molecule type" value="Genomic_DNA"/>
</dbReference>
<keyword evidence="10" id="KW-1185">Reference proteome</keyword>
<dbReference type="GO" id="GO:0003676">
    <property type="term" value="F:nucleic acid binding"/>
    <property type="evidence" value="ECO:0007669"/>
    <property type="project" value="InterPro"/>
</dbReference>
<keyword evidence="1" id="KW-0808">Transferase</keyword>
<name>A0A388JRI5_CHABU</name>
<feature type="domain" description="Integrase catalytic" evidence="8">
    <location>
        <begin position="804"/>
        <end position="858"/>
    </location>
</feature>
<evidence type="ECO:0000313" key="10">
    <source>
        <dbReference type="Proteomes" id="UP000265515"/>
    </source>
</evidence>
<keyword evidence="4" id="KW-0255">Endonuclease</keyword>
<evidence type="ECO:0000256" key="4">
    <source>
        <dbReference type="ARBA" id="ARBA00022759"/>
    </source>
</evidence>
<keyword evidence="5" id="KW-0378">Hydrolase</keyword>
<accession>A0A388JRI5</accession>
<comment type="caution">
    <text evidence="9">The sequence shown here is derived from an EMBL/GenBank/DDBJ whole genome shotgun (WGS) entry which is preliminary data.</text>
</comment>
<feature type="region of interest" description="Disordered" evidence="7">
    <location>
        <begin position="32"/>
        <end position="51"/>
    </location>
</feature>
<dbReference type="Gene3D" id="1.10.340.70">
    <property type="match status" value="1"/>
</dbReference>
<dbReference type="CDD" id="cd00303">
    <property type="entry name" value="retropepsin_like"/>
    <property type="match status" value="1"/>
</dbReference>
<organism evidence="9 10">
    <name type="scientific">Chara braunii</name>
    <name type="common">Braun's stonewort</name>
    <dbReference type="NCBI Taxonomy" id="69332"/>
    <lineage>
        <taxon>Eukaryota</taxon>
        <taxon>Viridiplantae</taxon>
        <taxon>Streptophyta</taxon>
        <taxon>Charophyceae</taxon>
        <taxon>Charales</taxon>
        <taxon>Characeae</taxon>
        <taxon>Chara</taxon>
    </lineage>
</organism>
<reference evidence="9 10" key="1">
    <citation type="journal article" date="2018" name="Cell">
        <title>The Chara Genome: Secondary Complexity and Implications for Plant Terrestrialization.</title>
        <authorList>
            <person name="Nishiyama T."/>
            <person name="Sakayama H."/>
            <person name="Vries J.D."/>
            <person name="Buschmann H."/>
            <person name="Saint-Marcoux D."/>
            <person name="Ullrich K.K."/>
            <person name="Haas F.B."/>
            <person name="Vanderstraeten L."/>
            <person name="Becker D."/>
            <person name="Lang D."/>
            <person name="Vosolsobe S."/>
            <person name="Rombauts S."/>
            <person name="Wilhelmsson P.K.I."/>
            <person name="Janitza P."/>
            <person name="Kern R."/>
            <person name="Heyl A."/>
            <person name="Rumpler F."/>
            <person name="Villalobos L.I.A.C."/>
            <person name="Clay J.M."/>
            <person name="Skokan R."/>
            <person name="Toyoda A."/>
            <person name="Suzuki Y."/>
            <person name="Kagoshima H."/>
            <person name="Schijlen E."/>
            <person name="Tajeshwar N."/>
            <person name="Catarino B."/>
            <person name="Hetherington A.J."/>
            <person name="Saltykova A."/>
            <person name="Bonnot C."/>
            <person name="Breuninger H."/>
            <person name="Symeonidi A."/>
            <person name="Radhakrishnan G.V."/>
            <person name="Van Nieuwerburgh F."/>
            <person name="Deforce D."/>
            <person name="Chang C."/>
            <person name="Karol K.G."/>
            <person name="Hedrich R."/>
            <person name="Ulvskov P."/>
            <person name="Glockner G."/>
            <person name="Delwiche C.F."/>
            <person name="Petrasek J."/>
            <person name="Van de Peer Y."/>
            <person name="Friml J."/>
            <person name="Beilby M."/>
            <person name="Dolan L."/>
            <person name="Kohara Y."/>
            <person name="Sugano S."/>
            <person name="Fujiyama A."/>
            <person name="Delaux P.-M."/>
            <person name="Quint M."/>
            <person name="TheiBen G."/>
            <person name="Hagemann M."/>
            <person name="Harholt J."/>
            <person name="Dunand C."/>
            <person name="Zachgo S."/>
            <person name="Langdale J."/>
            <person name="Maumus F."/>
            <person name="Straeten D.V.D."/>
            <person name="Gould S.B."/>
            <person name="Rensing S.A."/>
        </authorList>
    </citation>
    <scope>NUCLEOTIDE SEQUENCE [LARGE SCALE GENOMIC DNA]</scope>
    <source>
        <strain evidence="9 10">S276</strain>
    </source>
</reference>